<dbReference type="AlphaFoldDB" id="A0A815R328"/>
<dbReference type="Proteomes" id="UP000663845">
    <property type="component" value="Unassembled WGS sequence"/>
</dbReference>
<accession>A0A815R328</accession>
<evidence type="ECO:0000313" key="3">
    <source>
        <dbReference type="EMBL" id="CAF3922968.1"/>
    </source>
</evidence>
<evidence type="ECO:0000313" key="4">
    <source>
        <dbReference type="Proteomes" id="UP000663845"/>
    </source>
</evidence>
<organism evidence="2 4">
    <name type="scientific">Adineta steineri</name>
    <dbReference type="NCBI Taxonomy" id="433720"/>
    <lineage>
        <taxon>Eukaryota</taxon>
        <taxon>Metazoa</taxon>
        <taxon>Spiralia</taxon>
        <taxon>Gnathifera</taxon>
        <taxon>Rotifera</taxon>
        <taxon>Eurotatoria</taxon>
        <taxon>Bdelloidea</taxon>
        <taxon>Adinetida</taxon>
        <taxon>Adinetidae</taxon>
        <taxon>Adineta</taxon>
    </lineage>
</organism>
<dbReference type="EMBL" id="CAJNOG010001799">
    <property type="protein sequence ID" value="CAF1471901.1"/>
    <property type="molecule type" value="Genomic_DNA"/>
</dbReference>
<dbReference type="Proteomes" id="UP000663844">
    <property type="component" value="Unassembled WGS sequence"/>
</dbReference>
<proteinExistence type="predicted"/>
<comment type="caution">
    <text evidence="2">The sequence shown here is derived from an EMBL/GenBank/DDBJ whole genome shotgun (WGS) entry which is preliminary data.</text>
</comment>
<gene>
    <name evidence="2" type="ORF">JYZ213_LOCUS41859</name>
    <name evidence="3" type="ORF">OXD698_LOCUS25129</name>
</gene>
<protein>
    <submittedName>
        <fullName evidence="2">Uncharacterized protein</fullName>
    </submittedName>
</protein>
<dbReference type="EMBL" id="CAJOAZ010002377">
    <property type="protein sequence ID" value="CAF3922968.1"/>
    <property type="molecule type" value="Genomic_DNA"/>
</dbReference>
<sequence length="232" mass="26572">MADFDPSYTQFSASGFRSIKKKHIVCIRAIFKENTGKKCIDSSEQAFFFDGHVFALSPSIRFDWTLVETENDDPVLVIEWQHIGDENAEKYILHFDDKQIKHIRQNLIGDVIEVHLFTVKKGTKHTVQVIARLNNNIETDRSDIIEFQVPNKIPDNINNDSRYINILQESPPSDFSVSNDDVQPDEELPLVETEKPPNSGSDQSTPEKPRCCCLLPHQSFPGIDHYLDDNRS</sequence>
<evidence type="ECO:0000313" key="2">
    <source>
        <dbReference type="EMBL" id="CAF1471901.1"/>
    </source>
</evidence>
<name>A0A815R328_9BILA</name>
<feature type="compositionally biased region" description="Polar residues" evidence="1">
    <location>
        <begin position="169"/>
        <end position="181"/>
    </location>
</feature>
<feature type="region of interest" description="Disordered" evidence="1">
    <location>
        <begin position="169"/>
        <end position="211"/>
    </location>
</feature>
<evidence type="ECO:0000256" key="1">
    <source>
        <dbReference type="SAM" id="MobiDB-lite"/>
    </source>
</evidence>
<reference evidence="2" key="1">
    <citation type="submission" date="2021-02" db="EMBL/GenBank/DDBJ databases">
        <authorList>
            <person name="Nowell W R."/>
        </authorList>
    </citation>
    <scope>NUCLEOTIDE SEQUENCE</scope>
</reference>